<dbReference type="InterPro" id="IPR003954">
    <property type="entry name" value="RRM_euk-type"/>
</dbReference>
<dbReference type="eggNOG" id="KOG1996">
    <property type="taxonomic scope" value="Eukaryota"/>
</dbReference>
<dbReference type="GO" id="GO:0003723">
    <property type="term" value="F:RNA binding"/>
    <property type="evidence" value="ECO:0007669"/>
    <property type="project" value="UniProtKB-UniRule"/>
</dbReference>
<dbReference type="GO" id="GO:0009507">
    <property type="term" value="C:chloroplast"/>
    <property type="evidence" value="ECO:0007669"/>
    <property type="project" value="UniProtKB-UniRule"/>
</dbReference>
<dbReference type="PROSITE" id="PS50102">
    <property type="entry name" value="RRM"/>
    <property type="match status" value="1"/>
</dbReference>
<evidence type="ECO:0000256" key="5">
    <source>
        <dbReference type="ARBA" id="ARBA00023242"/>
    </source>
</evidence>
<dbReference type="InterPro" id="IPR035979">
    <property type="entry name" value="RBD_domain_sf"/>
</dbReference>
<feature type="region of interest" description="Disordered" evidence="7">
    <location>
        <begin position="1"/>
        <end position="25"/>
    </location>
</feature>
<dbReference type="InterPro" id="IPR040052">
    <property type="entry name" value="RBM17"/>
</dbReference>
<dbReference type="Proteomes" id="UP000195557">
    <property type="component" value="Unassembled WGS sequence"/>
</dbReference>
<keyword evidence="5" id="KW-0539">Nucleus</keyword>
<gene>
    <name evidence="10" type="ORF">BE221DRAFT_192695</name>
</gene>
<evidence type="ECO:0000256" key="2">
    <source>
        <dbReference type="ARBA" id="ARBA00022664"/>
    </source>
</evidence>
<dbReference type="FunFam" id="3.30.70.330:FF:000382">
    <property type="entry name" value="G-patch domain-containing protein"/>
    <property type="match status" value="1"/>
</dbReference>
<evidence type="ECO:0000256" key="6">
    <source>
        <dbReference type="PIRNR" id="PIRNR031066"/>
    </source>
</evidence>
<dbReference type="GO" id="GO:0071011">
    <property type="term" value="C:precatalytic spliceosome"/>
    <property type="evidence" value="ECO:0007669"/>
    <property type="project" value="TreeGrafter"/>
</dbReference>
<evidence type="ECO:0000313" key="10">
    <source>
        <dbReference type="EMBL" id="OUS46022.1"/>
    </source>
</evidence>
<dbReference type="GO" id="GO:0045292">
    <property type="term" value="P:mRNA cis splicing, via spliceosome"/>
    <property type="evidence" value="ECO:0007669"/>
    <property type="project" value="UniProtKB-UniRule"/>
</dbReference>
<sequence length="183" mass="19735">MSAAEKMMEKMGWTKGRGLGKDEQGMTTPLEVRKDSAGATGKIINARPVFDVSAITSSTGRGLGLGETSEGKSFDPSPTPTRVLLLRNIVLAGGVTEATEDQVADECEKYGDVVRVLIFEITEDGFAIDEAVRIFTEFVDEEAATRALENLHGNVFANRVVKASYFDVKKFEAGDLGPQEGEL</sequence>
<dbReference type="AlphaFoldDB" id="A0A1Y5IFV8"/>
<feature type="domain" description="RRM" evidence="8">
    <location>
        <begin position="82"/>
        <end position="168"/>
    </location>
</feature>
<keyword evidence="4 6" id="KW-0508">mRNA splicing</keyword>
<evidence type="ECO:0000256" key="7">
    <source>
        <dbReference type="SAM" id="MobiDB-lite"/>
    </source>
</evidence>
<dbReference type="InterPro" id="IPR000467">
    <property type="entry name" value="G_patch_dom"/>
</dbReference>
<name>A0A1Y5IFV8_OSTTA</name>
<dbReference type="PANTHER" id="PTHR13288">
    <property type="entry name" value="SPLICING FACTOR 45 SPF45"/>
    <property type="match status" value="1"/>
</dbReference>
<dbReference type="PROSITE" id="PS50174">
    <property type="entry name" value="G_PATCH"/>
    <property type="match status" value="1"/>
</dbReference>
<dbReference type="GO" id="GO:0043484">
    <property type="term" value="P:regulation of RNA splicing"/>
    <property type="evidence" value="ECO:0007669"/>
    <property type="project" value="UniProtKB-UniRule"/>
</dbReference>
<comment type="subcellular location">
    <subcellularLocation>
        <location evidence="1">Nucleus</location>
    </subcellularLocation>
</comment>
<dbReference type="Gene3D" id="3.30.70.330">
    <property type="match status" value="1"/>
</dbReference>
<dbReference type="PANTHER" id="PTHR13288:SF8">
    <property type="entry name" value="SPLICING FACTOR 45"/>
    <property type="match status" value="1"/>
</dbReference>
<dbReference type="SMART" id="SM00443">
    <property type="entry name" value="G_patch"/>
    <property type="match status" value="1"/>
</dbReference>
<dbReference type="Pfam" id="PF01585">
    <property type="entry name" value="G-patch"/>
    <property type="match status" value="1"/>
</dbReference>
<dbReference type="SUPFAM" id="SSF54928">
    <property type="entry name" value="RNA-binding domain, RBD"/>
    <property type="match status" value="1"/>
</dbReference>
<keyword evidence="2 6" id="KW-0507">mRNA processing</keyword>
<dbReference type="EMBL" id="KZ155785">
    <property type="protein sequence ID" value="OUS46022.1"/>
    <property type="molecule type" value="Genomic_DNA"/>
</dbReference>
<organism evidence="10">
    <name type="scientific">Ostreococcus tauri</name>
    <name type="common">Marine green alga</name>
    <dbReference type="NCBI Taxonomy" id="70448"/>
    <lineage>
        <taxon>Eukaryota</taxon>
        <taxon>Viridiplantae</taxon>
        <taxon>Chlorophyta</taxon>
        <taxon>Mamiellophyceae</taxon>
        <taxon>Mamiellales</taxon>
        <taxon>Bathycoccaceae</taxon>
        <taxon>Ostreococcus</taxon>
    </lineage>
</organism>
<dbReference type="Pfam" id="PF00076">
    <property type="entry name" value="RRM_1"/>
    <property type="match status" value="1"/>
</dbReference>
<evidence type="ECO:0000259" key="8">
    <source>
        <dbReference type="PROSITE" id="PS50102"/>
    </source>
</evidence>
<keyword evidence="3 6" id="KW-0694">RNA-binding</keyword>
<dbReference type="SMART" id="SM00361">
    <property type="entry name" value="RRM_1"/>
    <property type="match status" value="1"/>
</dbReference>
<dbReference type="InterPro" id="IPR000504">
    <property type="entry name" value="RRM_dom"/>
</dbReference>
<reference evidence="10" key="1">
    <citation type="submission" date="2017-04" db="EMBL/GenBank/DDBJ databases">
        <title>Population genomics of picophytoplankton unveils novel chromosome hypervariability.</title>
        <authorList>
            <consortium name="DOE Joint Genome Institute"/>
            <person name="Blanc-Mathieu R."/>
            <person name="Krasovec M."/>
            <person name="Hebrard M."/>
            <person name="Yau S."/>
            <person name="Desgranges E."/>
            <person name="Martin J."/>
            <person name="Schackwitz W."/>
            <person name="Kuo A."/>
            <person name="Salin G."/>
            <person name="Donnadieu C."/>
            <person name="Desdevises Y."/>
            <person name="Sanchez-Ferandin S."/>
            <person name="Moreau H."/>
            <person name="Rivals E."/>
            <person name="Grigoriev I.V."/>
            <person name="Grimsley N."/>
            <person name="Eyre-Walker A."/>
            <person name="Piganeau G."/>
        </authorList>
    </citation>
    <scope>NUCLEOTIDE SEQUENCE [LARGE SCALE GENOMIC DNA]</scope>
    <source>
        <strain evidence="10">RCC 1115</strain>
    </source>
</reference>
<evidence type="ECO:0000259" key="9">
    <source>
        <dbReference type="PROSITE" id="PS50174"/>
    </source>
</evidence>
<feature type="domain" description="G-patch" evidence="9">
    <location>
        <begin position="1"/>
        <end position="68"/>
    </location>
</feature>
<evidence type="ECO:0000256" key="4">
    <source>
        <dbReference type="ARBA" id="ARBA00023187"/>
    </source>
</evidence>
<dbReference type="InterPro" id="IPR012677">
    <property type="entry name" value="Nucleotide-bd_a/b_plait_sf"/>
</dbReference>
<proteinExistence type="predicted"/>
<evidence type="ECO:0000256" key="1">
    <source>
        <dbReference type="ARBA" id="ARBA00004123"/>
    </source>
</evidence>
<dbReference type="PIRSF" id="PIRSF031066">
    <property type="entry name" value="Splicing_factor_SPF45"/>
    <property type="match status" value="1"/>
</dbReference>
<evidence type="ECO:0000256" key="3">
    <source>
        <dbReference type="ARBA" id="ARBA00022884"/>
    </source>
</evidence>
<protein>
    <submittedName>
        <fullName evidence="10">Putative DNA damage repair protein</fullName>
    </submittedName>
</protein>
<accession>A0A1Y5IFV8</accession>